<dbReference type="PANTHER" id="PTHR34044">
    <property type="entry name" value="NUCLEAR PROTEIN"/>
    <property type="match status" value="1"/>
</dbReference>
<organism evidence="1">
    <name type="scientific">Guillardia theta (strain CCMP2712)</name>
    <name type="common">Cryptophyte</name>
    <dbReference type="NCBI Taxonomy" id="905079"/>
    <lineage>
        <taxon>Eukaryota</taxon>
        <taxon>Cryptophyceae</taxon>
        <taxon>Pyrenomonadales</taxon>
        <taxon>Geminigeraceae</taxon>
        <taxon>Guillardia</taxon>
    </lineage>
</organism>
<dbReference type="OrthoDB" id="38730at2759"/>
<protein>
    <submittedName>
        <fullName evidence="1 2">Uncharacterized protein</fullName>
    </submittedName>
</protein>
<sequence>MLGEIVGGNGRIGSAIRRFAGDDLYCTRKLDKIGVNSPTNTPIFVCTGVENLEEVVSKTEPSRRRDLVFMQNGLVRSLLVDLEEDQTIAVLYFSVLERNGPAKEGGCSYVQGRWAQEFCNILK</sequence>
<dbReference type="HOGENOM" id="CLU_2019628_0_0_1"/>
<dbReference type="PaxDb" id="55529-EKX47164"/>
<accession>L1JG93</accession>
<evidence type="ECO:0000313" key="2">
    <source>
        <dbReference type="EnsemblProtists" id="EKX47164"/>
    </source>
</evidence>
<dbReference type="EnsemblProtists" id="EKX47164">
    <property type="protein sequence ID" value="EKX47164"/>
    <property type="gene ID" value="GUITHDRAFT_152174"/>
</dbReference>
<evidence type="ECO:0000313" key="3">
    <source>
        <dbReference type="Proteomes" id="UP000011087"/>
    </source>
</evidence>
<keyword evidence="3" id="KW-1185">Reference proteome</keyword>
<dbReference type="STRING" id="905079.L1JG93"/>
<evidence type="ECO:0000313" key="1">
    <source>
        <dbReference type="EMBL" id="EKX47164.1"/>
    </source>
</evidence>
<dbReference type="KEGG" id="gtt:GUITHDRAFT_152174"/>
<reference evidence="2" key="3">
    <citation type="submission" date="2016-03" db="UniProtKB">
        <authorList>
            <consortium name="EnsemblProtists"/>
        </authorList>
    </citation>
    <scope>IDENTIFICATION</scope>
</reference>
<name>L1JG93_GUITC</name>
<dbReference type="EMBL" id="JH992991">
    <property type="protein sequence ID" value="EKX47164.1"/>
    <property type="molecule type" value="Genomic_DNA"/>
</dbReference>
<reference evidence="1 3" key="1">
    <citation type="journal article" date="2012" name="Nature">
        <title>Algal genomes reveal evolutionary mosaicism and the fate of nucleomorphs.</title>
        <authorList>
            <consortium name="DOE Joint Genome Institute"/>
            <person name="Curtis B.A."/>
            <person name="Tanifuji G."/>
            <person name="Burki F."/>
            <person name="Gruber A."/>
            <person name="Irimia M."/>
            <person name="Maruyama S."/>
            <person name="Arias M.C."/>
            <person name="Ball S.G."/>
            <person name="Gile G.H."/>
            <person name="Hirakawa Y."/>
            <person name="Hopkins J.F."/>
            <person name="Kuo A."/>
            <person name="Rensing S.A."/>
            <person name="Schmutz J."/>
            <person name="Symeonidi A."/>
            <person name="Elias M."/>
            <person name="Eveleigh R.J."/>
            <person name="Herman E.K."/>
            <person name="Klute M.J."/>
            <person name="Nakayama T."/>
            <person name="Obornik M."/>
            <person name="Reyes-Prieto A."/>
            <person name="Armbrust E.V."/>
            <person name="Aves S.J."/>
            <person name="Beiko R.G."/>
            <person name="Coutinho P."/>
            <person name="Dacks J.B."/>
            <person name="Durnford D.G."/>
            <person name="Fast N.M."/>
            <person name="Green B.R."/>
            <person name="Grisdale C.J."/>
            <person name="Hempel F."/>
            <person name="Henrissat B."/>
            <person name="Hoppner M.P."/>
            <person name="Ishida K."/>
            <person name="Kim E."/>
            <person name="Koreny L."/>
            <person name="Kroth P.G."/>
            <person name="Liu Y."/>
            <person name="Malik S.B."/>
            <person name="Maier U.G."/>
            <person name="McRose D."/>
            <person name="Mock T."/>
            <person name="Neilson J.A."/>
            <person name="Onodera N.T."/>
            <person name="Poole A.M."/>
            <person name="Pritham E.J."/>
            <person name="Richards T.A."/>
            <person name="Rocap G."/>
            <person name="Roy S.W."/>
            <person name="Sarai C."/>
            <person name="Schaack S."/>
            <person name="Shirato S."/>
            <person name="Slamovits C.H."/>
            <person name="Spencer D.F."/>
            <person name="Suzuki S."/>
            <person name="Worden A.Z."/>
            <person name="Zauner S."/>
            <person name="Barry K."/>
            <person name="Bell C."/>
            <person name="Bharti A.K."/>
            <person name="Crow J.A."/>
            <person name="Grimwood J."/>
            <person name="Kramer R."/>
            <person name="Lindquist E."/>
            <person name="Lucas S."/>
            <person name="Salamov A."/>
            <person name="McFadden G.I."/>
            <person name="Lane C.E."/>
            <person name="Keeling P.J."/>
            <person name="Gray M.W."/>
            <person name="Grigoriev I.V."/>
            <person name="Archibald J.M."/>
        </authorList>
    </citation>
    <scope>NUCLEOTIDE SEQUENCE</scope>
    <source>
        <strain evidence="1 3">CCMP2712</strain>
    </source>
</reference>
<dbReference type="GeneID" id="17303804"/>
<reference evidence="3" key="2">
    <citation type="submission" date="2012-11" db="EMBL/GenBank/DDBJ databases">
        <authorList>
            <person name="Kuo A."/>
            <person name="Curtis B.A."/>
            <person name="Tanifuji G."/>
            <person name="Burki F."/>
            <person name="Gruber A."/>
            <person name="Irimia M."/>
            <person name="Maruyama S."/>
            <person name="Arias M.C."/>
            <person name="Ball S.G."/>
            <person name="Gile G.H."/>
            <person name="Hirakawa Y."/>
            <person name="Hopkins J.F."/>
            <person name="Rensing S.A."/>
            <person name="Schmutz J."/>
            <person name="Symeonidi A."/>
            <person name="Elias M."/>
            <person name="Eveleigh R.J."/>
            <person name="Herman E.K."/>
            <person name="Klute M.J."/>
            <person name="Nakayama T."/>
            <person name="Obornik M."/>
            <person name="Reyes-Prieto A."/>
            <person name="Armbrust E.V."/>
            <person name="Aves S.J."/>
            <person name="Beiko R.G."/>
            <person name="Coutinho P."/>
            <person name="Dacks J.B."/>
            <person name="Durnford D.G."/>
            <person name="Fast N.M."/>
            <person name="Green B.R."/>
            <person name="Grisdale C."/>
            <person name="Hempe F."/>
            <person name="Henrissat B."/>
            <person name="Hoppner M.P."/>
            <person name="Ishida K.-I."/>
            <person name="Kim E."/>
            <person name="Koreny L."/>
            <person name="Kroth P.G."/>
            <person name="Liu Y."/>
            <person name="Malik S.-B."/>
            <person name="Maier U.G."/>
            <person name="McRose D."/>
            <person name="Mock T."/>
            <person name="Neilson J.A."/>
            <person name="Onodera N.T."/>
            <person name="Poole A.M."/>
            <person name="Pritham E.J."/>
            <person name="Richards T.A."/>
            <person name="Rocap G."/>
            <person name="Roy S.W."/>
            <person name="Sarai C."/>
            <person name="Schaack S."/>
            <person name="Shirato S."/>
            <person name="Slamovits C.H."/>
            <person name="Spencer D.F."/>
            <person name="Suzuki S."/>
            <person name="Worden A.Z."/>
            <person name="Zauner S."/>
            <person name="Barry K."/>
            <person name="Bell C."/>
            <person name="Bharti A.K."/>
            <person name="Crow J.A."/>
            <person name="Grimwood J."/>
            <person name="Kramer R."/>
            <person name="Lindquist E."/>
            <person name="Lucas S."/>
            <person name="Salamov A."/>
            <person name="McFadden G.I."/>
            <person name="Lane C.E."/>
            <person name="Keeling P.J."/>
            <person name="Gray M.W."/>
            <person name="Grigoriev I.V."/>
            <person name="Archibald J.M."/>
        </authorList>
    </citation>
    <scope>NUCLEOTIDE SEQUENCE</scope>
    <source>
        <strain evidence="3">CCMP2712</strain>
    </source>
</reference>
<dbReference type="RefSeq" id="XP_005834144.1">
    <property type="nucleotide sequence ID" value="XM_005834087.1"/>
</dbReference>
<dbReference type="PANTHER" id="PTHR34044:SF1">
    <property type="entry name" value="NUCLEAR PROTEIN"/>
    <property type="match status" value="1"/>
</dbReference>
<dbReference type="Proteomes" id="UP000011087">
    <property type="component" value="Unassembled WGS sequence"/>
</dbReference>
<dbReference type="AlphaFoldDB" id="L1JG93"/>
<gene>
    <name evidence="1" type="ORF">GUITHDRAFT_152174</name>
</gene>
<proteinExistence type="predicted"/>